<keyword evidence="4" id="KW-1185">Reference proteome</keyword>
<reference evidence="4" key="1">
    <citation type="submission" date="2015-02" db="EMBL/GenBank/DDBJ databases">
        <title>Genome sequencing for Strongylocentrotus purpuratus.</title>
        <authorList>
            <person name="Murali S."/>
            <person name="Liu Y."/>
            <person name="Vee V."/>
            <person name="English A."/>
            <person name="Wang M."/>
            <person name="Skinner E."/>
            <person name="Han Y."/>
            <person name="Muzny D.M."/>
            <person name="Worley K.C."/>
            <person name="Gibbs R.A."/>
        </authorList>
    </citation>
    <scope>NUCLEOTIDE SEQUENCE</scope>
</reference>
<reference evidence="3" key="2">
    <citation type="submission" date="2021-01" db="UniProtKB">
        <authorList>
            <consortium name="EnsemblMetazoa"/>
        </authorList>
    </citation>
    <scope>IDENTIFICATION</scope>
</reference>
<dbReference type="InterPro" id="IPR013783">
    <property type="entry name" value="Ig-like_fold"/>
</dbReference>
<dbReference type="InParanoid" id="A0A7M7T449"/>
<dbReference type="Proteomes" id="UP000007110">
    <property type="component" value="Unassembled WGS sequence"/>
</dbReference>
<dbReference type="GeneID" id="115928756"/>
<dbReference type="Gene3D" id="2.60.40.10">
    <property type="entry name" value="Immunoglobulins"/>
    <property type="match status" value="1"/>
</dbReference>
<dbReference type="PANTHER" id="PTHR26391">
    <property type="entry name" value="INACTIVE TYROSINE-PROTEIN KINASE 7"/>
    <property type="match status" value="1"/>
</dbReference>
<dbReference type="OrthoDB" id="1668230at2759"/>
<dbReference type="Gene3D" id="2.170.300.10">
    <property type="entry name" value="Tie2 ligand-binding domain superfamily"/>
    <property type="match status" value="1"/>
</dbReference>
<evidence type="ECO:0000256" key="1">
    <source>
        <dbReference type="SAM" id="MobiDB-lite"/>
    </source>
</evidence>
<evidence type="ECO:0000313" key="4">
    <source>
        <dbReference type="Proteomes" id="UP000007110"/>
    </source>
</evidence>
<dbReference type="RefSeq" id="XP_030852489.1">
    <property type="nucleotide sequence ID" value="XM_030996629.1"/>
</dbReference>
<dbReference type="InterPro" id="IPR000742">
    <property type="entry name" value="EGF"/>
</dbReference>
<sequence>MDVNDTDPDLPSLTHIAGEVVHITVLTVGYTNVGSSSGLQYQCWGSDPDTDATRSFGRSAPITTDRSPPEDERHSKHYFVRVVKFPTGDGWDSDGYGPFYCEASKPDRDVTRVTTFFQRVDDQLPNPIQTSDQGIYEIYYDNERDQNRGGLYKLIVRECAAGKWGPPECYGICDKCYNGGVCDDKSGLCICPNNFKGPNCLEICRNDGGNRFGLNCEFRCTRNNDPATKCHGYLFCLPDPYGCSCDVGAHGLGCNTQCTSGTYGPGCSQTCHCAGGGSSCNIYSGICTGGCQTGWSGDSCQIPDECEAGYYGSQCTDKCHCLNDEPCEKQTGECPEQKCALGYKVRSTGQVICQECEGRTFGLDCLQQCHCAQEACETERGLCQGLNHTAFKVIIPSIYCILFCSLVRRLLK</sequence>
<dbReference type="EnsemblMetazoa" id="XM_030996629">
    <property type="protein sequence ID" value="XP_030852489"/>
    <property type="gene ID" value="LOC115928756"/>
</dbReference>
<dbReference type="AlphaFoldDB" id="A0A7M7T449"/>
<organism evidence="3 4">
    <name type="scientific">Strongylocentrotus purpuratus</name>
    <name type="common">Purple sea urchin</name>
    <dbReference type="NCBI Taxonomy" id="7668"/>
    <lineage>
        <taxon>Eukaryota</taxon>
        <taxon>Metazoa</taxon>
        <taxon>Echinodermata</taxon>
        <taxon>Eleutherozoa</taxon>
        <taxon>Echinozoa</taxon>
        <taxon>Echinoidea</taxon>
        <taxon>Euechinoidea</taxon>
        <taxon>Echinacea</taxon>
        <taxon>Camarodonta</taxon>
        <taxon>Echinidea</taxon>
        <taxon>Strongylocentrotidae</taxon>
        <taxon>Strongylocentrotus</taxon>
    </lineage>
</organism>
<dbReference type="PANTHER" id="PTHR26391:SF18">
    <property type="entry name" value="PROTEIN KINASE RECEPTOR TIE-1, PUTATIVE-RELATED"/>
    <property type="match status" value="1"/>
</dbReference>
<dbReference type="OMA" id="ENCTECA"/>
<proteinExistence type="predicted"/>
<accession>A0A7M7T449</accession>
<dbReference type="FunFam" id="2.170.300.10:FF:000020">
    <property type="entry name" value="Uncharacterized protein"/>
    <property type="match status" value="1"/>
</dbReference>
<name>A0A7M7T449_STRPU</name>
<evidence type="ECO:0000259" key="2">
    <source>
        <dbReference type="PROSITE" id="PS00022"/>
    </source>
</evidence>
<protein>
    <recommendedName>
        <fullName evidence="2">EGF-like domain-containing protein</fullName>
    </recommendedName>
</protein>
<dbReference type="KEGG" id="spu:115928756"/>
<dbReference type="PROSITE" id="PS00022">
    <property type="entry name" value="EGF_1"/>
    <property type="match status" value="1"/>
</dbReference>
<evidence type="ECO:0000313" key="3">
    <source>
        <dbReference type="EnsemblMetazoa" id="XP_030852489"/>
    </source>
</evidence>
<feature type="domain" description="EGF-like" evidence="2">
    <location>
        <begin position="189"/>
        <end position="200"/>
    </location>
</feature>
<feature type="region of interest" description="Disordered" evidence="1">
    <location>
        <begin position="52"/>
        <end position="73"/>
    </location>
</feature>